<keyword evidence="3" id="KW-0472">Membrane</keyword>
<dbReference type="PANTHER" id="PTHR30093:SF34">
    <property type="entry name" value="PREPILIN PEPTIDASE-DEPENDENT PROTEIN D"/>
    <property type="match status" value="1"/>
</dbReference>
<comment type="similarity">
    <text evidence="1">Belongs to the N-Me-Phe pilin family.</text>
</comment>
<dbReference type="Pfam" id="PF07963">
    <property type="entry name" value="N_methyl"/>
    <property type="match status" value="1"/>
</dbReference>
<organism evidence="4 5">
    <name type="scientific">Candidatus Electronema aureum</name>
    <dbReference type="NCBI Taxonomy" id="2005002"/>
    <lineage>
        <taxon>Bacteria</taxon>
        <taxon>Pseudomonadati</taxon>
        <taxon>Thermodesulfobacteriota</taxon>
        <taxon>Desulfobulbia</taxon>
        <taxon>Desulfobulbales</taxon>
        <taxon>Desulfobulbaceae</taxon>
        <taxon>Candidatus Electronema</taxon>
    </lineage>
</organism>
<keyword evidence="2" id="KW-0488">Methylation</keyword>
<dbReference type="AlphaFoldDB" id="A0A521G316"/>
<gene>
    <name evidence="4" type="ORF">CDV28_10762</name>
</gene>
<keyword evidence="3" id="KW-0812">Transmembrane</keyword>
<dbReference type="SUPFAM" id="SSF54523">
    <property type="entry name" value="Pili subunits"/>
    <property type="match status" value="1"/>
</dbReference>
<dbReference type="PANTHER" id="PTHR30093">
    <property type="entry name" value="GENERAL SECRETION PATHWAY PROTEIN G"/>
    <property type="match status" value="1"/>
</dbReference>
<dbReference type="GO" id="GO:0044096">
    <property type="term" value="C:type IV pilus"/>
    <property type="evidence" value="ECO:0007669"/>
    <property type="project" value="TreeGrafter"/>
</dbReference>
<keyword evidence="5" id="KW-1185">Reference proteome</keyword>
<dbReference type="InterPro" id="IPR045584">
    <property type="entry name" value="Pilin-like"/>
</dbReference>
<evidence type="ECO:0000256" key="1">
    <source>
        <dbReference type="ARBA" id="ARBA00005233"/>
    </source>
</evidence>
<dbReference type="EMBL" id="NQJD01000007">
    <property type="protein sequence ID" value="TAA75415.1"/>
    <property type="molecule type" value="Genomic_DNA"/>
</dbReference>
<dbReference type="GO" id="GO:0043107">
    <property type="term" value="P:type IV pilus-dependent motility"/>
    <property type="evidence" value="ECO:0007669"/>
    <property type="project" value="TreeGrafter"/>
</dbReference>
<evidence type="ECO:0000313" key="4">
    <source>
        <dbReference type="EMBL" id="TAA75415.1"/>
    </source>
</evidence>
<protein>
    <submittedName>
        <fullName evidence="4">Prepilin-type N-terminal cleavage/methylation domain-containing protein</fullName>
    </submittedName>
</protein>
<proteinExistence type="inferred from homology"/>
<dbReference type="PROSITE" id="PS00409">
    <property type="entry name" value="PROKAR_NTER_METHYL"/>
    <property type="match status" value="1"/>
</dbReference>
<reference evidence="4" key="1">
    <citation type="submission" date="2017-07" db="EMBL/GenBank/DDBJ databases">
        <title>The cable genome - Insights into the physiology and evolution of filamentous bacteria capable of sulfide oxidation via long distance electron transfer.</title>
        <authorList>
            <person name="Thorup C."/>
            <person name="Bjerg J.T."/>
            <person name="Schreiber L."/>
            <person name="Nielsen L.P."/>
            <person name="Kjeldsen K.U."/>
            <person name="Boesen T."/>
            <person name="Boggild A."/>
            <person name="Meysman F."/>
            <person name="Geelhoed J."/>
            <person name="Schramm A."/>
        </authorList>
    </citation>
    <scope>NUCLEOTIDE SEQUENCE [LARGE SCALE GENOMIC DNA]</scope>
    <source>
        <strain evidence="4">GS</strain>
    </source>
</reference>
<dbReference type="InterPro" id="IPR012902">
    <property type="entry name" value="N_methyl_site"/>
</dbReference>
<comment type="caution">
    <text evidence="4">The sequence shown here is derived from an EMBL/GenBank/DDBJ whole genome shotgun (WGS) entry which is preliminary data.</text>
</comment>
<sequence length="144" mass="15150">MKLNQLKMKANEKGFTLIELMIVIAIIGILAAVAIPNFIAYRDKSYCSAAESDANAIAASLADYYAIPTHTAAITGAIANGATQLLGMKVSQLSGTNTAGISGTIDRLVITVTDGSKRCPTDYRKAIDDWSDTAAGGVFTKTME</sequence>
<accession>A0A521G316</accession>
<evidence type="ECO:0000313" key="5">
    <source>
        <dbReference type="Proteomes" id="UP000316238"/>
    </source>
</evidence>
<name>A0A521G316_9BACT</name>
<keyword evidence="3" id="KW-1133">Transmembrane helix</keyword>
<evidence type="ECO:0000256" key="2">
    <source>
        <dbReference type="ARBA" id="ARBA00022481"/>
    </source>
</evidence>
<evidence type="ECO:0000256" key="3">
    <source>
        <dbReference type="SAM" id="Phobius"/>
    </source>
</evidence>
<dbReference type="Gene3D" id="3.30.700.10">
    <property type="entry name" value="Glycoprotein, Type 4 Pilin"/>
    <property type="match status" value="1"/>
</dbReference>
<feature type="transmembrane region" description="Helical" evidence="3">
    <location>
        <begin position="20"/>
        <end position="41"/>
    </location>
</feature>
<dbReference type="Proteomes" id="UP000316238">
    <property type="component" value="Unassembled WGS sequence"/>
</dbReference>
<dbReference type="NCBIfam" id="TIGR02532">
    <property type="entry name" value="IV_pilin_GFxxxE"/>
    <property type="match status" value="1"/>
</dbReference>